<accession>A0A0G0G6M8</accession>
<keyword evidence="1" id="KW-1133">Transmembrane helix</keyword>
<reference evidence="2 3" key="1">
    <citation type="journal article" date="2015" name="Nature">
        <title>rRNA introns, odd ribosomes, and small enigmatic genomes across a large radiation of phyla.</title>
        <authorList>
            <person name="Brown C.T."/>
            <person name="Hug L.A."/>
            <person name="Thomas B.C."/>
            <person name="Sharon I."/>
            <person name="Castelle C.J."/>
            <person name="Singh A."/>
            <person name="Wilkins M.J."/>
            <person name="Williams K.H."/>
            <person name="Banfield J.F."/>
        </authorList>
    </citation>
    <scope>NUCLEOTIDE SEQUENCE [LARGE SCALE GENOMIC DNA]</scope>
</reference>
<name>A0A0G0G6M8_9BACT</name>
<evidence type="ECO:0000256" key="1">
    <source>
        <dbReference type="SAM" id="Phobius"/>
    </source>
</evidence>
<protein>
    <submittedName>
        <fullName evidence="2">Uncharacterized protein</fullName>
    </submittedName>
</protein>
<comment type="caution">
    <text evidence="2">The sequence shown here is derived from an EMBL/GenBank/DDBJ whole genome shotgun (WGS) entry which is preliminary data.</text>
</comment>
<dbReference type="Proteomes" id="UP000034917">
    <property type="component" value="Unassembled WGS sequence"/>
</dbReference>
<keyword evidence="1" id="KW-0472">Membrane</keyword>
<evidence type="ECO:0000313" key="3">
    <source>
        <dbReference type="Proteomes" id="UP000034917"/>
    </source>
</evidence>
<gene>
    <name evidence="2" type="ORF">US40_C0006G0014</name>
</gene>
<dbReference type="InterPro" id="IPR012902">
    <property type="entry name" value="N_methyl_site"/>
</dbReference>
<dbReference type="Pfam" id="PF07963">
    <property type="entry name" value="N_methyl"/>
    <property type="match status" value="1"/>
</dbReference>
<dbReference type="PROSITE" id="PS00409">
    <property type="entry name" value="PROKAR_NTER_METHYL"/>
    <property type="match status" value="1"/>
</dbReference>
<proteinExistence type="predicted"/>
<organism evidence="2 3">
    <name type="scientific">Candidatus Roizmanbacteria bacterium GW2011_GWC2_37_13</name>
    <dbReference type="NCBI Taxonomy" id="1618486"/>
    <lineage>
        <taxon>Bacteria</taxon>
        <taxon>Candidatus Roizmaniibacteriota</taxon>
    </lineage>
</organism>
<dbReference type="AlphaFoldDB" id="A0A0G0G6M8"/>
<dbReference type="NCBIfam" id="TIGR02532">
    <property type="entry name" value="IV_pilin_GFxxxE"/>
    <property type="match status" value="1"/>
</dbReference>
<dbReference type="EMBL" id="LBSV01000006">
    <property type="protein sequence ID" value="KKQ25697.1"/>
    <property type="molecule type" value="Genomic_DNA"/>
</dbReference>
<keyword evidence="1" id="KW-0812">Transmembrane</keyword>
<evidence type="ECO:0000313" key="2">
    <source>
        <dbReference type="EMBL" id="KKQ25697.1"/>
    </source>
</evidence>
<sequence length="147" mass="16415">MSKKKGFSLVEVLVFVTILSLFFVAAMAVTTYSLKNMKNQEYKIIASHLAEEGMEWVKSEKEGDWTDFSSKDTGAGTTYCLKDLNWDSPDPCADYTLGTPAIFKREIEIDNQAGSPVSSIDVQITVSWTEGTTIFQVPVKTVLNIWE</sequence>
<feature type="transmembrane region" description="Helical" evidence="1">
    <location>
        <begin position="12"/>
        <end position="34"/>
    </location>
</feature>